<protein>
    <submittedName>
        <fullName evidence="1">Helix-hairpin-helix domain-containing protein</fullName>
    </submittedName>
</protein>
<dbReference type="OrthoDB" id="9766750at2"/>
<dbReference type="InterPro" id="IPR010994">
    <property type="entry name" value="RuvA_2-like"/>
</dbReference>
<organism evidence="1 2">
    <name type="scientific">Dyadobacter luteus</name>
    <dbReference type="NCBI Taxonomy" id="2259619"/>
    <lineage>
        <taxon>Bacteria</taxon>
        <taxon>Pseudomonadati</taxon>
        <taxon>Bacteroidota</taxon>
        <taxon>Cytophagia</taxon>
        <taxon>Cytophagales</taxon>
        <taxon>Spirosomataceae</taxon>
        <taxon>Dyadobacter</taxon>
    </lineage>
</organism>
<dbReference type="RefSeq" id="WP_115833574.1">
    <property type="nucleotide sequence ID" value="NZ_QNUL01000029.1"/>
</dbReference>
<dbReference type="AlphaFoldDB" id="A0A3D8Y4T8"/>
<reference evidence="1 2" key="1">
    <citation type="submission" date="2018-07" db="EMBL/GenBank/DDBJ databases">
        <title>Dyadobacter roseus sp. nov., isolated from rose rhizosphere soil.</title>
        <authorList>
            <person name="Chen L."/>
        </authorList>
    </citation>
    <scope>NUCLEOTIDE SEQUENCE [LARGE SCALE GENOMIC DNA]</scope>
    <source>
        <strain evidence="1 2">RS19</strain>
    </source>
</reference>
<evidence type="ECO:0000313" key="2">
    <source>
        <dbReference type="Proteomes" id="UP000256373"/>
    </source>
</evidence>
<dbReference type="Proteomes" id="UP000256373">
    <property type="component" value="Unassembled WGS sequence"/>
</dbReference>
<dbReference type="EMBL" id="QNUL01000029">
    <property type="protein sequence ID" value="REA57308.1"/>
    <property type="molecule type" value="Genomic_DNA"/>
</dbReference>
<name>A0A3D8Y4T8_9BACT</name>
<comment type="caution">
    <text evidence="1">The sequence shown here is derived from an EMBL/GenBank/DDBJ whole genome shotgun (WGS) entry which is preliminary data.</text>
</comment>
<accession>A0A3D8Y4T8</accession>
<keyword evidence="2" id="KW-1185">Reference proteome</keyword>
<dbReference type="SUPFAM" id="SSF47781">
    <property type="entry name" value="RuvA domain 2-like"/>
    <property type="match status" value="1"/>
</dbReference>
<proteinExistence type="predicted"/>
<sequence length="704" mass="81197">MLTKHRAAYGATLWKRCLKLTLLASFLFYRLSAQNPPRPEIDISRFIQDLFPIPTEDSNYEDLYESLFQLYANPVDLNRVTKDELASMFILTNNQIESLLAYRQQMGSFISLYQLQSVPDFDLPTIYRLLPFVTIEPTQMTLKESLKNPTQHFLMFRSGKILETQKGFSSTDTSSSSSTRYAGKPLNGYLRYRNARTGVYSFGLSIEKDAGEQLWNWQPRKQIFGPDFTSFHAQIQNRGKLKNLIIGDFQMQAGQGLVMAAGFSLGKGSEVIRTTYRSTLGLRPYTSVLEANFFRGIAATYSVSKNIQVTGFYSGTRRDASPDDTSAEGNLSTISSLLISGYHRTPAERDKHNIISEKNVGLHGLYKLPSQRGQVGITMLNTHYSAFLLKKDVAYNRFEFRGKHNLVIGVHADYQWQNFHFFGEGARSQSGGLGGIAGLIAGLGKAFDFTLLLRHYDEDFHTFYGNAVSESTRPINESGTYWGLRYSPNRRWQFSTYYDSFRFPWLKYQINAPSSGYDLYFHILWKPNKRFNAYALFHEKNKPHNLTTGKPQIYPVVESVRKSAVINIEYDVPLRFSIRTRLQGGEFRYKDSDASKGLAMAQDVTWKYKRFEFSARLAYFATDNYDSRQYVYEKDMLYAFSLPAYYDTGTRHYLMTRFTVTKHMKIWLRWAQTRYKDLEKISSGLNEINGSKRSELKMQVMYQF</sequence>
<evidence type="ECO:0000313" key="1">
    <source>
        <dbReference type="EMBL" id="REA57308.1"/>
    </source>
</evidence>
<gene>
    <name evidence="1" type="ORF">DSL64_24440</name>
</gene>